<feature type="chain" id="PRO_5008752347" evidence="8">
    <location>
        <begin position="24"/>
        <end position="219"/>
    </location>
</feature>
<feature type="domain" description="DSL" evidence="9">
    <location>
        <begin position="150"/>
        <end position="213"/>
    </location>
</feature>
<evidence type="ECO:0000313" key="10">
    <source>
        <dbReference type="EMBL" id="AKP06499.1"/>
    </source>
</evidence>
<keyword evidence="6" id="KW-1015">Disulfide bond</keyword>
<dbReference type="AlphaFoldDB" id="A0A1C6ZZW6"/>
<evidence type="ECO:0000256" key="6">
    <source>
        <dbReference type="ARBA" id="ARBA00023157"/>
    </source>
</evidence>
<dbReference type="SMART" id="SM00051">
    <property type="entry name" value="DSL"/>
    <property type="match status" value="1"/>
</dbReference>
<keyword evidence="7" id="KW-0325">Glycoprotein</keyword>
<evidence type="ECO:0000256" key="8">
    <source>
        <dbReference type="SAM" id="SignalP"/>
    </source>
</evidence>
<evidence type="ECO:0000256" key="7">
    <source>
        <dbReference type="ARBA" id="ARBA00023180"/>
    </source>
</evidence>
<dbReference type="Pfam" id="PF01414">
    <property type="entry name" value="DSL"/>
    <property type="match status" value="1"/>
</dbReference>
<proteinExistence type="evidence at transcript level"/>
<name>A0A1C6ZZW6_PLADU</name>
<evidence type="ECO:0000256" key="4">
    <source>
        <dbReference type="ARBA" id="ARBA00022737"/>
    </source>
</evidence>
<dbReference type="Gene3D" id="2.60.40.3510">
    <property type="match status" value="1"/>
</dbReference>
<keyword evidence="2" id="KW-0245">EGF-like domain</keyword>
<accession>A0A1C6ZZW6</accession>
<sequence>MEGRILLSTLSLIYFLLPATVQGDGMIKVRFKEFENKEGKAANGHCCDGRGKFCPGGCDHVFKICLDKPNGEKSVENCAYGMKQAEPIRNVNRIPFGSKINNLDNPLTFVFFEPLPAKVSVKVRIDDHDRFTEDDFVDFLEQRVDNLKRTPTKYTVSNRTTLEFEVFRECTHNFYGHDCSAFCQPAPRFKNQYLCDPETGNKICTSDWGGVDCSVRKET</sequence>
<feature type="signal peptide" evidence="8">
    <location>
        <begin position="1"/>
        <end position="23"/>
    </location>
</feature>
<dbReference type="InterPro" id="IPR001774">
    <property type="entry name" value="DSL"/>
</dbReference>
<organism evidence="10">
    <name type="scientific">Platynereis dumerilii</name>
    <name type="common">Dumeril's clam worm</name>
    <dbReference type="NCBI Taxonomy" id="6359"/>
    <lineage>
        <taxon>Eukaryota</taxon>
        <taxon>Metazoa</taxon>
        <taxon>Spiralia</taxon>
        <taxon>Lophotrochozoa</taxon>
        <taxon>Annelida</taxon>
        <taxon>Polychaeta</taxon>
        <taxon>Errantia</taxon>
        <taxon>Phyllodocida</taxon>
        <taxon>Nereididae</taxon>
        <taxon>Platynereis</taxon>
    </lineage>
</organism>
<keyword evidence="5" id="KW-1133">Transmembrane helix</keyword>
<dbReference type="GO" id="GO:0007219">
    <property type="term" value="P:Notch signaling pathway"/>
    <property type="evidence" value="ECO:0007669"/>
    <property type="project" value="InterPro"/>
</dbReference>
<keyword evidence="5" id="KW-0472">Membrane</keyword>
<keyword evidence="8" id="KW-0732">Signal</keyword>
<evidence type="ECO:0000256" key="1">
    <source>
        <dbReference type="ARBA" id="ARBA00022473"/>
    </source>
</evidence>
<reference evidence="10" key="1">
    <citation type="submission" date="2014-12" db="EMBL/GenBank/DDBJ databases">
        <title>Notch signalling involved in bristle development, but not general neurogenesis, in the annelid Platynereis.</title>
        <authorList>
            <person name="Gazave E."/>
            <person name="Balavoine G."/>
        </authorList>
    </citation>
    <scope>NUCLEOTIDE SEQUENCE</scope>
</reference>
<dbReference type="InterPro" id="IPR011651">
    <property type="entry name" value="Notch_ligand_N"/>
</dbReference>
<protein>
    <submittedName>
        <fullName evidence="10">Delta-like transmembrane protein 1</fullName>
    </submittedName>
</protein>
<keyword evidence="3 10" id="KW-0812">Transmembrane</keyword>
<keyword evidence="1" id="KW-0217">Developmental protein</keyword>
<evidence type="ECO:0000256" key="5">
    <source>
        <dbReference type="ARBA" id="ARBA00022989"/>
    </source>
</evidence>
<evidence type="ECO:0000256" key="2">
    <source>
        <dbReference type="ARBA" id="ARBA00022536"/>
    </source>
</evidence>
<dbReference type="Pfam" id="PF07657">
    <property type="entry name" value="MNNL"/>
    <property type="match status" value="1"/>
</dbReference>
<dbReference type="Gene3D" id="2.10.25.140">
    <property type="match status" value="1"/>
</dbReference>
<dbReference type="GO" id="GO:0016020">
    <property type="term" value="C:membrane"/>
    <property type="evidence" value="ECO:0007669"/>
    <property type="project" value="UniProtKB-SubCell"/>
</dbReference>
<dbReference type="EMBL" id="KP293867">
    <property type="protein sequence ID" value="AKP06499.1"/>
    <property type="molecule type" value="mRNA"/>
</dbReference>
<evidence type="ECO:0000256" key="3">
    <source>
        <dbReference type="ARBA" id="ARBA00022692"/>
    </source>
</evidence>
<evidence type="ECO:0000259" key="9">
    <source>
        <dbReference type="SMART" id="SM00051"/>
    </source>
</evidence>
<keyword evidence="4" id="KW-0677">Repeat</keyword>